<dbReference type="InterPro" id="IPR001005">
    <property type="entry name" value="SANT/Myb"/>
</dbReference>
<protein>
    <recommendedName>
        <fullName evidence="6">Myb-like domain-containing protein</fullName>
    </recommendedName>
</protein>
<dbReference type="OrthoDB" id="2143914at2759"/>
<dbReference type="GO" id="GO:0000978">
    <property type="term" value="F:RNA polymerase II cis-regulatory region sequence-specific DNA binding"/>
    <property type="evidence" value="ECO:0007669"/>
    <property type="project" value="TreeGrafter"/>
</dbReference>
<feature type="domain" description="HTH myb-type" evidence="3">
    <location>
        <begin position="36"/>
        <end position="91"/>
    </location>
</feature>
<dbReference type="STRING" id="658196.A0A397TKB3"/>
<evidence type="ECO:0000313" key="5">
    <source>
        <dbReference type="Proteomes" id="UP000265703"/>
    </source>
</evidence>
<evidence type="ECO:0000259" key="3">
    <source>
        <dbReference type="PROSITE" id="PS51294"/>
    </source>
</evidence>
<proteinExistence type="predicted"/>
<evidence type="ECO:0000313" key="4">
    <source>
        <dbReference type="EMBL" id="RIA98372.1"/>
    </source>
</evidence>
<accession>A0A397TKB3</accession>
<gene>
    <name evidence="4" type="ORF">C1645_750106</name>
</gene>
<dbReference type="EMBL" id="QKYT01000016">
    <property type="protein sequence ID" value="RIA98372.1"/>
    <property type="molecule type" value="Genomic_DNA"/>
</dbReference>
<dbReference type="GO" id="GO:0000981">
    <property type="term" value="F:DNA-binding transcription factor activity, RNA polymerase II-specific"/>
    <property type="evidence" value="ECO:0007669"/>
    <property type="project" value="TreeGrafter"/>
</dbReference>
<dbReference type="PANTHER" id="PTHR45614">
    <property type="entry name" value="MYB PROTEIN-RELATED"/>
    <property type="match status" value="1"/>
</dbReference>
<dbReference type="GO" id="GO:0005634">
    <property type="term" value="C:nucleus"/>
    <property type="evidence" value="ECO:0007669"/>
    <property type="project" value="TreeGrafter"/>
</dbReference>
<feature type="signal peptide" evidence="1">
    <location>
        <begin position="1"/>
        <end position="24"/>
    </location>
</feature>
<dbReference type="PANTHER" id="PTHR45614:SF232">
    <property type="entry name" value="TRANSCRIPTION FACTOR MYB3R-2"/>
    <property type="match status" value="1"/>
</dbReference>
<comment type="caution">
    <text evidence="4">The sequence shown here is derived from an EMBL/GenBank/DDBJ whole genome shotgun (WGS) entry which is preliminary data.</text>
</comment>
<keyword evidence="1" id="KW-0732">Signal</keyword>
<organism evidence="4 5">
    <name type="scientific">Glomus cerebriforme</name>
    <dbReference type="NCBI Taxonomy" id="658196"/>
    <lineage>
        <taxon>Eukaryota</taxon>
        <taxon>Fungi</taxon>
        <taxon>Fungi incertae sedis</taxon>
        <taxon>Mucoromycota</taxon>
        <taxon>Glomeromycotina</taxon>
        <taxon>Glomeromycetes</taxon>
        <taxon>Glomerales</taxon>
        <taxon>Glomeraceae</taxon>
        <taxon>Glomus</taxon>
    </lineage>
</organism>
<dbReference type="Pfam" id="PF13921">
    <property type="entry name" value="Myb_DNA-bind_6"/>
    <property type="match status" value="1"/>
</dbReference>
<sequence>MFSKFVLFLSLLFFIFFPINHILTTITDPIISTMPPIKNRGVYNDAEDALILELYKLYSKENNKWKLIAQKLNRNHKSVRERFVNHLDPTIDKSDLTLEEKKEIDKLQNNPVYTKKWAVIAKKISENKNHGKRRTELAVKNYWNSKDRTSKRKITKQSYERIRNVMSISYILG</sequence>
<dbReference type="Proteomes" id="UP000265703">
    <property type="component" value="Unassembled WGS sequence"/>
</dbReference>
<feature type="chain" id="PRO_5017203097" description="Myb-like domain-containing protein" evidence="1">
    <location>
        <begin position="25"/>
        <end position="173"/>
    </location>
</feature>
<evidence type="ECO:0000256" key="1">
    <source>
        <dbReference type="SAM" id="SignalP"/>
    </source>
</evidence>
<evidence type="ECO:0008006" key="6">
    <source>
        <dbReference type="Google" id="ProtNLM"/>
    </source>
</evidence>
<name>A0A397TKB3_9GLOM</name>
<dbReference type="InterPro" id="IPR017930">
    <property type="entry name" value="Myb_dom"/>
</dbReference>
<dbReference type="InterPro" id="IPR050560">
    <property type="entry name" value="MYB_TF"/>
</dbReference>
<dbReference type="SMART" id="SM00717">
    <property type="entry name" value="SANT"/>
    <property type="match status" value="2"/>
</dbReference>
<keyword evidence="5" id="KW-1185">Reference proteome</keyword>
<dbReference type="InterPro" id="IPR009057">
    <property type="entry name" value="Homeodomain-like_sf"/>
</dbReference>
<dbReference type="PROSITE" id="PS50090">
    <property type="entry name" value="MYB_LIKE"/>
    <property type="match status" value="1"/>
</dbReference>
<dbReference type="SUPFAM" id="SSF46689">
    <property type="entry name" value="Homeodomain-like"/>
    <property type="match status" value="1"/>
</dbReference>
<dbReference type="PROSITE" id="PS51294">
    <property type="entry name" value="HTH_MYB"/>
    <property type="match status" value="1"/>
</dbReference>
<dbReference type="Gene3D" id="1.10.10.60">
    <property type="entry name" value="Homeodomain-like"/>
    <property type="match status" value="1"/>
</dbReference>
<evidence type="ECO:0000259" key="2">
    <source>
        <dbReference type="PROSITE" id="PS50090"/>
    </source>
</evidence>
<feature type="domain" description="Myb-like" evidence="2">
    <location>
        <begin position="35"/>
        <end position="87"/>
    </location>
</feature>
<reference evidence="4 5" key="1">
    <citation type="submission" date="2018-06" db="EMBL/GenBank/DDBJ databases">
        <title>Comparative genomics reveals the genomic features of Rhizophagus irregularis, R. cerebriforme, R. diaphanum and Gigaspora rosea, and their symbiotic lifestyle signature.</title>
        <authorList>
            <person name="Morin E."/>
            <person name="San Clemente H."/>
            <person name="Chen E.C.H."/>
            <person name="De La Providencia I."/>
            <person name="Hainaut M."/>
            <person name="Kuo A."/>
            <person name="Kohler A."/>
            <person name="Murat C."/>
            <person name="Tang N."/>
            <person name="Roy S."/>
            <person name="Loubradou J."/>
            <person name="Henrissat B."/>
            <person name="Grigoriev I.V."/>
            <person name="Corradi N."/>
            <person name="Roux C."/>
            <person name="Martin F.M."/>
        </authorList>
    </citation>
    <scope>NUCLEOTIDE SEQUENCE [LARGE SCALE GENOMIC DNA]</scope>
    <source>
        <strain evidence="4 5">DAOM 227022</strain>
    </source>
</reference>
<dbReference type="AlphaFoldDB" id="A0A397TKB3"/>